<dbReference type="Gene3D" id="2.140.10.30">
    <property type="entry name" value="Dipeptidylpeptidase IV, N-terminal domain"/>
    <property type="match status" value="1"/>
</dbReference>
<keyword evidence="1" id="KW-0732">Signal</keyword>
<dbReference type="RefSeq" id="WP_122101348.1">
    <property type="nucleotide sequence ID" value="NZ_RFLY01000007.1"/>
</dbReference>
<accession>A0A3M2HZW7</accession>
<dbReference type="Pfam" id="PF00930">
    <property type="entry name" value="DPPIV_N"/>
    <property type="match status" value="1"/>
</dbReference>
<dbReference type="PANTHER" id="PTHR11731">
    <property type="entry name" value="PROTEASE FAMILY S9B,C DIPEPTIDYL-PEPTIDASE IV-RELATED"/>
    <property type="match status" value="1"/>
</dbReference>
<comment type="caution">
    <text evidence="4">The sequence shown here is derived from an EMBL/GenBank/DDBJ whole genome shotgun (WGS) entry which is preliminary data.</text>
</comment>
<dbReference type="GO" id="GO:0008236">
    <property type="term" value="F:serine-type peptidase activity"/>
    <property type="evidence" value="ECO:0007669"/>
    <property type="project" value="InterPro"/>
</dbReference>
<feature type="signal peptide" evidence="1">
    <location>
        <begin position="1"/>
        <end position="22"/>
    </location>
</feature>
<keyword evidence="5" id="KW-1185">Reference proteome</keyword>
<protein>
    <submittedName>
        <fullName evidence="4">S9 family peptidase</fullName>
    </submittedName>
</protein>
<dbReference type="Proteomes" id="UP000275012">
    <property type="component" value="Unassembled WGS sequence"/>
</dbReference>
<dbReference type="GO" id="GO:0006508">
    <property type="term" value="P:proteolysis"/>
    <property type="evidence" value="ECO:0007669"/>
    <property type="project" value="InterPro"/>
</dbReference>
<feature type="chain" id="PRO_5018073933" evidence="1">
    <location>
        <begin position="23"/>
        <end position="778"/>
    </location>
</feature>
<dbReference type="Gene3D" id="3.40.50.1820">
    <property type="entry name" value="alpha/beta hydrolase"/>
    <property type="match status" value="1"/>
</dbReference>
<dbReference type="InterPro" id="IPR050278">
    <property type="entry name" value="Serine_Prot_S9B/DPPIV"/>
</dbReference>
<dbReference type="EMBL" id="RFLY01000007">
    <property type="protein sequence ID" value="RMH93190.1"/>
    <property type="molecule type" value="Genomic_DNA"/>
</dbReference>
<reference evidence="4 5" key="1">
    <citation type="submission" date="2018-10" db="EMBL/GenBank/DDBJ databases">
        <title>Proposal of Lysobacter pythonis sp. nov. isolated from royal pythons (Python regius).</title>
        <authorList>
            <person name="Hans-Juergen B."/>
            <person name="Huptas C."/>
            <person name="Sandra B."/>
            <person name="Igor L."/>
            <person name="Joachim S."/>
            <person name="Siegfried S."/>
            <person name="Mareike W."/>
            <person name="Peter K."/>
        </authorList>
    </citation>
    <scope>NUCLEOTIDE SEQUENCE [LARGE SCALE GENOMIC DNA]</scope>
    <source>
        <strain evidence="4 5">4284/11</strain>
    </source>
</reference>
<dbReference type="InterPro" id="IPR029058">
    <property type="entry name" value="AB_hydrolase_fold"/>
</dbReference>
<dbReference type="PANTHER" id="PTHR11731:SF118">
    <property type="entry name" value="BLR1971 PROTEIN"/>
    <property type="match status" value="1"/>
</dbReference>
<dbReference type="InterPro" id="IPR002469">
    <property type="entry name" value="Peptidase_S9B_N"/>
</dbReference>
<evidence type="ECO:0000259" key="2">
    <source>
        <dbReference type="Pfam" id="PF00326"/>
    </source>
</evidence>
<dbReference type="AlphaFoldDB" id="A0A3M2HZW7"/>
<gene>
    <name evidence="4" type="ORF">EBB59_06540</name>
</gene>
<organism evidence="4 5">
    <name type="scientific">Solilutibacter pythonis</name>
    <dbReference type="NCBI Taxonomy" id="2483112"/>
    <lineage>
        <taxon>Bacteria</taxon>
        <taxon>Pseudomonadati</taxon>
        <taxon>Pseudomonadota</taxon>
        <taxon>Gammaproteobacteria</taxon>
        <taxon>Lysobacterales</taxon>
        <taxon>Lysobacteraceae</taxon>
        <taxon>Solilutibacter</taxon>
    </lineage>
</organism>
<evidence type="ECO:0000259" key="3">
    <source>
        <dbReference type="Pfam" id="PF00930"/>
    </source>
</evidence>
<dbReference type="SUPFAM" id="SSF82171">
    <property type="entry name" value="DPP6 N-terminal domain-like"/>
    <property type="match status" value="1"/>
</dbReference>
<evidence type="ECO:0000313" key="4">
    <source>
        <dbReference type="EMBL" id="RMH93190.1"/>
    </source>
</evidence>
<dbReference type="OrthoDB" id="9812921at2"/>
<feature type="domain" description="Dipeptidylpeptidase IV N-terminal" evidence="3">
    <location>
        <begin position="156"/>
        <end position="476"/>
    </location>
</feature>
<dbReference type="InterPro" id="IPR001375">
    <property type="entry name" value="Peptidase_S9_cat"/>
</dbReference>
<evidence type="ECO:0000313" key="5">
    <source>
        <dbReference type="Proteomes" id="UP000275012"/>
    </source>
</evidence>
<proteinExistence type="predicted"/>
<feature type="domain" description="Peptidase S9 prolyl oligopeptidase catalytic" evidence="2">
    <location>
        <begin position="566"/>
        <end position="762"/>
    </location>
</feature>
<sequence length="778" mass="86401">MPLRPTIATLAMLTLASPMSHAQTAHAPKQLTEADYARAEAMLAHKLDPLVDGAAKSLSWQPGNRVLWVETRAGQSRLRGFDAANGRALPAIDHASLAEALAKASGQPVAAGEFAGKLRELRLDGDDLHFSYAGDDYACKRDGACLKQEKPARTDGDGTPVKSPDGKREVFIRGWNLWLRDIASGAETPLTRDGAKDYGYATDNAGWVHSDRAIVAWSPGSDKIATFRHDGRRVNTMTMVGTNVGAPEARQWKYPFAGDEHVFMIERVVIDLAGRTPRVVRLRMPADFHRSTSCDHVSCNGGWEDVQWAKDGRSLAFVSTDRGHKSAQLRVADAATGQVRDVYLETVETQFESGIGGVVNWRWLPESNEFLWWTQKSNWGHLYLHDLATGREKHAITRGDWNVSELLRLDEASRTVWFHGVGREPGRDPYFKHFYKASLDGGDVRLLTPEDADHRVQISDGGEYFIDTHSTSDSPPISVLRRMSDGAETGTLARADIARLKAAGWRAPEKFTVKGRDGRTDVYGMMWKPSHFDAKRKYPIVNYIYPGPQTGSIRTRGFATAQIDHQALAELGFIVVAMDGMGTPWRSKAFQDAYYGHMIDNTLPDQVAGMKQLAARHSWIDLERAGIWGHSGGGNATATAMFQYPDFFKVGISEAGNHDNLSYEDDWAERYHGLMAKKPDGTSNYTGQDNAAHAANLKGKLFLIHGMLDDNVPVQNTLLVVDALTKANKDFDLLLLPQARHGFGQDGWYVMRRRWDYFVRHLLGAEPPKPYEIKPPAP</sequence>
<evidence type="ECO:0000256" key="1">
    <source>
        <dbReference type="SAM" id="SignalP"/>
    </source>
</evidence>
<dbReference type="Pfam" id="PF00326">
    <property type="entry name" value="Peptidase_S9"/>
    <property type="match status" value="1"/>
</dbReference>
<name>A0A3M2HZW7_9GAMM</name>
<dbReference type="SUPFAM" id="SSF53474">
    <property type="entry name" value="alpha/beta-Hydrolases"/>
    <property type="match status" value="1"/>
</dbReference>